<evidence type="ECO:0000313" key="4">
    <source>
        <dbReference type="Proteomes" id="UP000677054"/>
    </source>
</evidence>
<proteinExistence type="predicted"/>
<feature type="transmembrane region" description="Helical" evidence="2">
    <location>
        <begin position="15"/>
        <end position="37"/>
    </location>
</feature>
<keyword evidence="4" id="KW-1185">Reference proteome</keyword>
<feature type="region of interest" description="Disordered" evidence="1">
    <location>
        <begin position="49"/>
        <end position="81"/>
    </location>
</feature>
<accession>A0A7R8XIK7</accession>
<evidence type="ECO:0000256" key="2">
    <source>
        <dbReference type="SAM" id="Phobius"/>
    </source>
</evidence>
<sequence>MDEGFSRAVPHVTPVLAALFGVIGVLVCISLSTFLALRFCRRRGGGAGAGSGLASARGGESKTPLQGSCTPGHDEGSSPDVVPLRPGASPNAVVKTYKFPQCNTIHGTVPRRRSAAMTSVSFDDVITAHPPPSVLQPTVKGQSCTSERHPVRCAIGFAGASRLRCSRECRDEDLADGLALVAFENVADATVDCEKKICSRSGSLVFGGKVFHYGSLAIDRVAGALTLRISSTSEIP</sequence>
<dbReference type="Proteomes" id="UP000677054">
    <property type="component" value="Unassembled WGS sequence"/>
</dbReference>
<name>A0A7R8XIK7_9CRUS</name>
<dbReference type="EMBL" id="LR901319">
    <property type="protein sequence ID" value="CAD7248344.1"/>
    <property type="molecule type" value="Genomic_DNA"/>
</dbReference>
<keyword evidence="2" id="KW-1133">Transmembrane helix</keyword>
<evidence type="ECO:0000313" key="3">
    <source>
        <dbReference type="EMBL" id="CAD7248344.1"/>
    </source>
</evidence>
<gene>
    <name evidence="3" type="ORF">DSTB1V02_LOCUS8160</name>
</gene>
<dbReference type="EMBL" id="CAJPEV010001802">
    <property type="protein sequence ID" value="CAG0894402.1"/>
    <property type="molecule type" value="Genomic_DNA"/>
</dbReference>
<protein>
    <submittedName>
        <fullName evidence="3">Uncharacterized protein</fullName>
    </submittedName>
</protein>
<dbReference type="AlphaFoldDB" id="A0A7R8XIK7"/>
<organism evidence="3">
    <name type="scientific">Darwinula stevensoni</name>
    <dbReference type="NCBI Taxonomy" id="69355"/>
    <lineage>
        <taxon>Eukaryota</taxon>
        <taxon>Metazoa</taxon>
        <taxon>Ecdysozoa</taxon>
        <taxon>Arthropoda</taxon>
        <taxon>Crustacea</taxon>
        <taxon>Oligostraca</taxon>
        <taxon>Ostracoda</taxon>
        <taxon>Podocopa</taxon>
        <taxon>Podocopida</taxon>
        <taxon>Darwinulocopina</taxon>
        <taxon>Darwinuloidea</taxon>
        <taxon>Darwinulidae</taxon>
        <taxon>Darwinula</taxon>
    </lineage>
</organism>
<keyword evidence="2" id="KW-0812">Transmembrane</keyword>
<reference evidence="3" key="1">
    <citation type="submission" date="2020-11" db="EMBL/GenBank/DDBJ databases">
        <authorList>
            <person name="Tran Van P."/>
        </authorList>
    </citation>
    <scope>NUCLEOTIDE SEQUENCE</scope>
</reference>
<keyword evidence="2" id="KW-0472">Membrane</keyword>
<evidence type="ECO:0000256" key="1">
    <source>
        <dbReference type="SAM" id="MobiDB-lite"/>
    </source>
</evidence>